<organism evidence="2 3">
    <name type="scientific">Maribellus luteus</name>
    <dbReference type="NCBI Taxonomy" id="2305463"/>
    <lineage>
        <taxon>Bacteria</taxon>
        <taxon>Pseudomonadati</taxon>
        <taxon>Bacteroidota</taxon>
        <taxon>Bacteroidia</taxon>
        <taxon>Marinilabiliales</taxon>
        <taxon>Prolixibacteraceae</taxon>
        <taxon>Maribellus</taxon>
    </lineage>
</organism>
<dbReference type="Proteomes" id="UP000265926">
    <property type="component" value="Unassembled WGS sequence"/>
</dbReference>
<dbReference type="Gene3D" id="3.30.2310.20">
    <property type="entry name" value="RelE-like"/>
    <property type="match status" value="1"/>
</dbReference>
<dbReference type="OrthoDB" id="1098070at2"/>
<dbReference type="InterPro" id="IPR007712">
    <property type="entry name" value="RelE/ParE_toxin"/>
</dbReference>
<protein>
    <submittedName>
        <fullName evidence="2">Type II toxin-antitoxin system RelE/ParE family toxin</fullName>
    </submittedName>
</protein>
<evidence type="ECO:0000313" key="2">
    <source>
        <dbReference type="EMBL" id="RIJ48804.1"/>
    </source>
</evidence>
<keyword evidence="3" id="KW-1185">Reference proteome</keyword>
<name>A0A399T1A7_9BACT</name>
<keyword evidence="1" id="KW-1277">Toxin-antitoxin system</keyword>
<dbReference type="Pfam" id="PF05016">
    <property type="entry name" value="ParE_toxin"/>
    <property type="match status" value="1"/>
</dbReference>
<dbReference type="RefSeq" id="WP_119437724.1">
    <property type="nucleotide sequence ID" value="NZ_QWGR01000004.1"/>
</dbReference>
<proteinExistence type="predicted"/>
<gene>
    <name evidence="2" type="ORF">D1614_09770</name>
</gene>
<reference evidence="2 3" key="1">
    <citation type="submission" date="2018-08" db="EMBL/GenBank/DDBJ databases">
        <title>Pallidiluteibacterium maritimus gen. nov., sp. nov., isolated from coastal sediment.</title>
        <authorList>
            <person name="Zhou L.Y."/>
        </authorList>
    </citation>
    <scope>NUCLEOTIDE SEQUENCE [LARGE SCALE GENOMIC DNA]</scope>
    <source>
        <strain evidence="2 3">XSD2</strain>
    </source>
</reference>
<dbReference type="EMBL" id="QWGR01000004">
    <property type="protein sequence ID" value="RIJ48804.1"/>
    <property type="molecule type" value="Genomic_DNA"/>
</dbReference>
<dbReference type="InterPro" id="IPR035093">
    <property type="entry name" value="RelE/ParE_toxin_dom_sf"/>
</dbReference>
<dbReference type="AlphaFoldDB" id="A0A399T1A7"/>
<evidence type="ECO:0000313" key="3">
    <source>
        <dbReference type="Proteomes" id="UP000265926"/>
    </source>
</evidence>
<comment type="caution">
    <text evidence="2">The sequence shown here is derived from an EMBL/GenBank/DDBJ whole genome shotgun (WGS) entry which is preliminary data.</text>
</comment>
<evidence type="ECO:0000256" key="1">
    <source>
        <dbReference type="ARBA" id="ARBA00022649"/>
    </source>
</evidence>
<accession>A0A399T1A7</accession>
<sequence length="98" mass="11695">MKIFWSPKARGDFEDILDYLSKEWGIKEVESLIKKTDRVLNAIAQNPKMFVESSKRKNVRKGFITKHNSVFYLVKSRKKEVVLLTFWDNRQDPDKLIY</sequence>